<keyword evidence="5" id="KW-1185">Reference proteome</keyword>
<dbReference type="GO" id="GO:0003677">
    <property type="term" value="F:DNA binding"/>
    <property type="evidence" value="ECO:0007669"/>
    <property type="project" value="InterPro"/>
</dbReference>
<sequence>MLIKEKSSTAAARASKPVGASKLRSAVKNPTPRLKAVGGRSGTLDPRMFANIVEHGPRGFDAVQLIREGFPAKILKSVSGFFGETEARILSIVRVPATTASRLEKAAAKIDSAATERVYRMGAVTRMAIEIFEDKEHAIAWMRQPNLALGNAMPLELMDTEPGAVSVRQILNAIATGGVA</sequence>
<name>A0A3S9HPB9_9BURK</name>
<dbReference type="KEGG" id="upv:EJN92_19365"/>
<feature type="region of interest" description="Disordered" evidence="1">
    <location>
        <begin position="1"/>
        <end position="23"/>
    </location>
</feature>
<dbReference type="AlphaFoldDB" id="A0A3S9HPB9"/>
<dbReference type="NCBIfam" id="TIGR02293">
    <property type="entry name" value="TAS_TIGR02293"/>
    <property type="match status" value="1"/>
</dbReference>
<dbReference type="InterPro" id="IPR011979">
    <property type="entry name" value="Antitox_Xre"/>
</dbReference>
<protein>
    <submittedName>
        <fullName evidence="4">DUF2384 domain-containing protein</fullName>
    </submittedName>
</protein>
<dbReference type="InterPro" id="IPR046847">
    <property type="entry name" value="Xre-like_HTH"/>
</dbReference>
<dbReference type="Pfam" id="PF20432">
    <property type="entry name" value="Xre-like-HTH"/>
    <property type="match status" value="1"/>
</dbReference>
<feature type="domain" description="Antitoxin Xre-like helix-turn-helix" evidence="3">
    <location>
        <begin position="61"/>
        <end position="120"/>
    </location>
</feature>
<gene>
    <name evidence="4" type="ORF">EJN92_19365</name>
</gene>
<accession>A0A3S9HPB9</accession>
<dbReference type="Proteomes" id="UP000275663">
    <property type="component" value="Chromosome"/>
</dbReference>
<proteinExistence type="predicted"/>
<organism evidence="4 5">
    <name type="scientific">Undibacterium parvum</name>
    <dbReference type="NCBI Taxonomy" id="401471"/>
    <lineage>
        <taxon>Bacteria</taxon>
        <taxon>Pseudomonadati</taxon>
        <taxon>Pseudomonadota</taxon>
        <taxon>Betaproteobacteria</taxon>
        <taxon>Burkholderiales</taxon>
        <taxon>Oxalobacteraceae</taxon>
        <taxon>Undibacterium</taxon>
    </lineage>
</organism>
<dbReference type="EMBL" id="CP034464">
    <property type="protein sequence ID" value="AZP13962.1"/>
    <property type="molecule type" value="Genomic_DNA"/>
</dbReference>
<reference evidence="4 5" key="1">
    <citation type="journal article" date="2011" name="Int. J. Syst. Evol. Microbiol.">
        <title>Description of Undibacterium oligocarboniphilum sp. nov., isolated from purified water, and Undibacterium pigrum strain CCUG 49012 as the type strain of Undibacterium parvum sp. nov., and emended descriptions of the genus Undibacterium and the species Undibacterium pigrum.</title>
        <authorList>
            <person name="Eder W."/>
            <person name="Wanner G."/>
            <person name="Ludwig W."/>
            <person name="Busse H.J."/>
            <person name="Ziemke-Kageler F."/>
            <person name="Lang E."/>
        </authorList>
    </citation>
    <scope>NUCLEOTIDE SEQUENCE [LARGE SCALE GENOMIC DNA]</scope>
    <source>
        <strain evidence="4 5">DSM 23061</strain>
    </source>
</reference>
<dbReference type="OrthoDB" id="428683at2"/>
<evidence type="ECO:0000259" key="2">
    <source>
        <dbReference type="Pfam" id="PF09722"/>
    </source>
</evidence>
<evidence type="ECO:0000313" key="4">
    <source>
        <dbReference type="EMBL" id="AZP13962.1"/>
    </source>
</evidence>
<feature type="domain" description="Antitoxin Xre/MbcA/ParS-like toxin-binding" evidence="2">
    <location>
        <begin position="128"/>
        <end position="177"/>
    </location>
</feature>
<dbReference type="InterPro" id="IPR024467">
    <property type="entry name" value="Xre/MbcA/ParS-like_toxin-bd"/>
</dbReference>
<dbReference type="RefSeq" id="WP_126129331.1">
    <property type="nucleotide sequence ID" value="NZ_CP034464.1"/>
</dbReference>
<evidence type="ECO:0000259" key="3">
    <source>
        <dbReference type="Pfam" id="PF20432"/>
    </source>
</evidence>
<dbReference type="Pfam" id="PF09722">
    <property type="entry name" value="Xre_MbcA_ParS_C"/>
    <property type="match status" value="1"/>
</dbReference>
<evidence type="ECO:0000256" key="1">
    <source>
        <dbReference type="SAM" id="MobiDB-lite"/>
    </source>
</evidence>
<evidence type="ECO:0000313" key="5">
    <source>
        <dbReference type="Proteomes" id="UP000275663"/>
    </source>
</evidence>